<organism evidence="2 3">
    <name type="scientific">Aromia moschata</name>
    <dbReference type="NCBI Taxonomy" id="1265417"/>
    <lineage>
        <taxon>Eukaryota</taxon>
        <taxon>Metazoa</taxon>
        <taxon>Ecdysozoa</taxon>
        <taxon>Arthropoda</taxon>
        <taxon>Hexapoda</taxon>
        <taxon>Insecta</taxon>
        <taxon>Pterygota</taxon>
        <taxon>Neoptera</taxon>
        <taxon>Endopterygota</taxon>
        <taxon>Coleoptera</taxon>
        <taxon>Polyphaga</taxon>
        <taxon>Cucujiformia</taxon>
        <taxon>Chrysomeloidea</taxon>
        <taxon>Cerambycidae</taxon>
        <taxon>Cerambycinae</taxon>
        <taxon>Callichromatini</taxon>
        <taxon>Aromia</taxon>
    </lineage>
</organism>
<name>A0AAV8Z3D5_9CUCU</name>
<dbReference type="EMBL" id="JAPWTK010000017">
    <property type="protein sequence ID" value="KAJ8958541.1"/>
    <property type="molecule type" value="Genomic_DNA"/>
</dbReference>
<comment type="caution">
    <text evidence="2">The sequence shown here is derived from an EMBL/GenBank/DDBJ whole genome shotgun (WGS) entry which is preliminary data.</text>
</comment>
<evidence type="ECO:0000313" key="2">
    <source>
        <dbReference type="EMBL" id="KAJ8958541.1"/>
    </source>
</evidence>
<sequence length="251" mass="28914">MIQKTPLRMRQQFGNPEVTRVSEMWKSHGTEKFGNVDVECISDSTGTLVNSSQSILDKVKENHIDVIKPIEPNPQEEPNPVMCNSRKRSKRNRRGRWSKTPNKNSKQNILRQQINDMDIDLDIEPSSTVTDISMSPKEPHCFALTDFIIEKPCKMKPIQIKVDQSQHDSDEEHLPSEIAISPFGKMYVRERQVSITESEDSFIVFDSGTDEELAFSEESGTRVKAKMRKKISIHHHLSFRIREFSTKVLTM</sequence>
<evidence type="ECO:0000313" key="3">
    <source>
        <dbReference type="Proteomes" id="UP001162162"/>
    </source>
</evidence>
<dbReference type="AlphaFoldDB" id="A0AAV8Z3D5"/>
<dbReference type="Proteomes" id="UP001162162">
    <property type="component" value="Unassembled WGS sequence"/>
</dbReference>
<keyword evidence="3" id="KW-1185">Reference proteome</keyword>
<feature type="region of interest" description="Disordered" evidence="1">
    <location>
        <begin position="68"/>
        <end position="107"/>
    </location>
</feature>
<protein>
    <submittedName>
        <fullName evidence="2">Uncharacterized protein</fullName>
    </submittedName>
</protein>
<reference evidence="2" key="1">
    <citation type="journal article" date="2023" name="Insect Mol. Biol.">
        <title>Genome sequencing provides insights into the evolution of gene families encoding plant cell wall-degrading enzymes in longhorned beetles.</title>
        <authorList>
            <person name="Shin N.R."/>
            <person name="Okamura Y."/>
            <person name="Kirsch R."/>
            <person name="Pauchet Y."/>
        </authorList>
    </citation>
    <scope>NUCLEOTIDE SEQUENCE</scope>
    <source>
        <strain evidence="2">AMC_N1</strain>
    </source>
</reference>
<gene>
    <name evidence="2" type="ORF">NQ318_002337</name>
</gene>
<feature type="compositionally biased region" description="Basic residues" evidence="1">
    <location>
        <begin position="85"/>
        <end position="97"/>
    </location>
</feature>
<proteinExistence type="predicted"/>
<accession>A0AAV8Z3D5</accession>
<evidence type="ECO:0000256" key="1">
    <source>
        <dbReference type="SAM" id="MobiDB-lite"/>
    </source>
</evidence>